<evidence type="ECO:0000256" key="3">
    <source>
        <dbReference type="ARBA" id="ARBA00022729"/>
    </source>
</evidence>
<proteinExistence type="predicted"/>
<comment type="subcellular location">
    <subcellularLocation>
        <location evidence="1">Membrane</location>
        <topology evidence="1">Single-pass membrane protein</topology>
    </subcellularLocation>
</comment>
<dbReference type="InterPro" id="IPR042425">
    <property type="entry name" value="APCDD1"/>
</dbReference>
<dbReference type="GO" id="GO:0030178">
    <property type="term" value="P:negative regulation of Wnt signaling pathway"/>
    <property type="evidence" value="ECO:0007669"/>
    <property type="project" value="InterPro"/>
</dbReference>
<keyword evidence="2" id="KW-0812">Transmembrane</keyword>
<feature type="region of interest" description="Disordered" evidence="6">
    <location>
        <begin position="1"/>
        <end position="65"/>
    </location>
</feature>
<dbReference type="AlphaFoldDB" id="A0A091E857"/>
<accession>A0A091E857</accession>
<evidence type="ECO:0000259" key="7">
    <source>
        <dbReference type="SMART" id="SM01352"/>
    </source>
</evidence>
<dbReference type="PANTHER" id="PTHR31021:SF3">
    <property type="entry name" value="PROTEIN APCDD1-LIKE"/>
    <property type="match status" value="1"/>
</dbReference>
<dbReference type="Pfam" id="PF14921">
    <property type="entry name" value="APCDDC"/>
    <property type="match status" value="1"/>
</dbReference>
<dbReference type="InterPro" id="IPR029405">
    <property type="entry name" value="APCDD1_dom"/>
</dbReference>
<evidence type="ECO:0000313" key="9">
    <source>
        <dbReference type="Proteomes" id="UP000028990"/>
    </source>
</evidence>
<evidence type="ECO:0000313" key="8">
    <source>
        <dbReference type="EMBL" id="KFO31326.1"/>
    </source>
</evidence>
<feature type="compositionally biased region" description="Low complexity" evidence="6">
    <location>
        <begin position="25"/>
        <end position="40"/>
    </location>
</feature>
<evidence type="ECO:0000256" key="1">
    <source>
        <dbReference type="ARBA" id="ARBA00004167"/>
    </source>
</evidence>
<feature type="domain" description="APCDD1" evidence="7">
    <location>
        <begin position="117"/>
        <end position="252"/>
    </location>
</feature>
<organism evidence="8 9">
    <name type="scientific">Fukomys damarensis</name>
    <name type="common">Damaraland mole rat</name>
    <name type="synonym">Cryptomys damarensis</name>
    <dbReference type="NCBI Taxonomy" id="885580"/>
    <lineage>
        <taxon>Eukaryota</taxon>
        <taxon>Metazoa</taxon>
        <taxon>Chordata</taxon>
        <taxon>Craniata</taxon>
        <taxon>Vertebrata</taxon>
        <taxon>Euteleostomi</taxon>
        <taxon>Mammalia</taxon>
        <taxon>Eutheria</taxon>
        <taxon>Euarchontoglires</taxon>
        <taxon>Glires</taxon>
        <taxon>Rodentia</taxon>
        <taxon>Hystricomorpha</taxon>
        <taxon>Bathyergidae</taxon>
        <taxon>Fukomys</taxon>
    </lineage>
</organism>
<evidence type="ECO:0000256" key="4">
    <source>
        <dbReference type="ARBA" id="ARBA00023136"/>
    </source>
</evidence>
<dbReference type="Proteomes" id="UP000028990">
    <property type="component" value="Unassembled WGS sequence"/>
</dbReference>
<dbReference type="GO" id="GO:0017147">
    <property type="term" value="F:Wnt-protein binding"/>
    <property type="evidence" value="ECO:0007669"/>
    <property type="project" value="InterPro"/>
</dbReference>
<keyword evidence="5" id="KW-0325">Glycoprotein</keyword>
<dbReference type="PANTHER" id="PTHR31021">
    <property type="entry name" value="ADENOMATOSIS POLYPOSIS COLI DOWN-REGULATED 1"/>
    <property type="match status" value="1"/>
</dbReference>
<dbReference type="SMART" id="SM01352">
    <property type="entry name" value="APCDDC"/>
    <property type="match status" value="1"/>
</dbReference>
<sequence length="254" mass="27576">MGGASEAGWPGLEANARGGVSGFTPAPNGPNQSSSGPPCGDSQEQPSKWCASPGARVAPGHPEPTYLVDKKALDPSGEDLVNNQFPRPREDLELFTAPTNIPCARAMGSSHLHWEPGCPQPASEGTPVTAVLAPRLDGPWISTGCEVRPGPEFLARSYTFYPNRLFRTYQFYYGDPSCREPTHSLLITGKVRLRRASWVIRRATEADYHLHKVGIVFHSHRAPLEVSERLNQTGVDQDCAGRLPQDTAWLPGAL</sequence>
<keyword evidence="9" id="KW-1185">Reference proteome</keyword>
<evidence type="ECO:0000256" key="5">
    <source>
        <dbReference type="ARBA" id="ARBA00023180"/>
    </source>
</evidence>
<keyword evidence="3" id="KW-0732">Signal</keyword>
<gene>
    <name evidence="8" type="ORF">H920_07256</name>
</gene>
<dbReference type="EMBL" id="KN122294">
    <property type="protein sequence ID" value="KFO31326.1"/>
    <property type="molecule type" value="Genomic_DNA"/>
</dbReference>
<evidence type="ECO:0000256" key="6">
    <source>
        <dbReference type="SAM" id="MobiDB-lite"/>
    </source>
</evidence>
<keyword evidence="4" id="KW-0472">Membrane</keyword>
<dbReference type="eggNOG" id="ENOG502QQ0C">
    <property type="taxonomic scope" value="Eukaryota"/>
</dbReference>
<dbReference type="GO" id="GO:0005886">
    <property type="term" value="C:plasma membrane"/>
    <property type="evidence" value="ECO:0007669"/>
    <property type="project" value="InterPro"/>
</dbReference>
<protein>
    <submittedName>
        <fullName evidence="8">Protein APCDD1-like</fullName>
    </submittedName>
</protein>
<reference evidence="8 9" key="1">
    <citation type="submission" date="2013-11" db="EMBL/GenBank/DDBJ databases">
        <title>The Damaraland mole rat (Fukomys damarensis) genome and evolution of African mole rats.</title>
        <authorList>
            <person name="Gladyshev V.N."/>
            <person name="Fang X."/>
        </authorList>
    </citation>
    <scope>NUCLEOTIDE SEQUENCE [LARGE SCALE GENOMIC DNA]</scope>
    <source>
        <tissue evidence="8">Liver</tissue>
    </source>
</reference>
<evidence type="ECO:0000256" key="2">
    <source>
        <dbReference type="ARBA" id="ARBA00022692"/>
    </source>
</evidence>
<name>A0A091E857_FUKDA</name>